<dbReference type="PANTHER" id="PTHR14944:SF2">
    <property type="entry name" value="RPA-RELATED PROTEIN RADX"/>
    <property type="match status" value="1"/>
</dbReference>
<dbReference type="InterPro" id="IPR040893">
    <property type="entry name" value="RADX"/>
</dbReference>
<gene>
    <name evidence="1" type="ORF">PFR002_LOCUS4831</name>
</gene>
<dbReference type="Proteomes" id="UP001159659">
    <property type="component" value="Unassembled WGS sequence"/>
</dbReference>
<sequence length="778" mass="88461">MGRSIASPLSSLLTIHGVRQLFQDSIDGADVHVQVLGVYRYLADPALKQRLGETFRNTWDVFDMLVSDGQYKMKVVLSPKCYNLIRTREMTARSIIRVIKYTVFREDSKDEKKKKKKQQVVVLFQEVAVTSCNMEGERPLKIVAQRSKTSSNDKQLRFISTTHPREVDLLPLVGERVYYCPLWSDHYTLDWACSFTGGVPEEDSPLDELENSCTRYDDEWKAMEGCSHRQKVRSTSVVAWNVNPDYCSDLFTPECKKLFTVLEAVKEIMQDKQDGSRKSHPLMLGAIRVKSKLMNLGDPDIANPFPFAFNAVVVDAKGAFEVMFFGSVCAKYFLSLYEGDLIQFRGYSVISPQKLEWTMTTSPLIYYEHGSSGRALHVPQKYWKLLDMTGMAPHLLQKIGDDISLSPRRAGSRNLFQLRPSWLECSFVTISNTQYWGKNVINSLDRMYFDFVGVLSNVGKICRRRKRKLGKEAPEMTGYRWVKMIDSSSLHELVIRLSEYSQPAVFQSLEAGNTLMITKLQWKRLPDAGSGDERIQYATMSEFSVLRVNEAVMPFHSIDECNLNIYFANDIRKDAVYVSREVTGESKLTAKLEKKYHPRNRLPTDVDEFKQAFGLKVCSFSDLEALLLQMEAYEYQHVGFVGQVSAISNDNDSRNGGPSVLLELNEGKNIDQTLTVAVTINELYQKPAIKGSVKRVAPPESLRLLRLLPAEVVDDMYVKAVGDRSAWSMRSASPGLSLSFIEAYLINSKRDYFFSLQLYRDGIGCVTWKVDAILAMPC</sequence>
<dbReference type="EMBL" id="CANTFK010000726">
    <property type="protein sequence ID" value="CAI5724161.1"/>
    <property type="molecule type" value="Genomic_DNA"/>
</dbReference>
<dbReference type="Gene3D" id="2.40.50.140">
    <property type="entry name" value="Nucleic acid-binding proteins"/>
    <property type="match status" value="1"/>
</dbReference>
<evidence type="ECO:0008006" key="3">
    <source>
        <dbReference type="Google" id="ProtNLM"/>
    </source>
</evidence>
<evidence type="ECO:0000313" key="2">
    <source>
        <dbReference type="Proteomes" id="UP001159659"/>
    </source>
</evidence>
<proteinExistence type="predicted"/>
<dbReference type="GO" id="GO:0003697">
    <property type="term" value="F:single-stranded DNA binding"/>
    <property type="evidence" value="ECO:0007669"/>
    <property type="project" value="InterPro"/>
</dbReference>
<dbReference type="PANTHER" id="PTHR14944">
    <property type="entry name" value="RPA-RELATED PROTEIN RADX"/>
    <property type="match status" value="1"/>
</dbReference>
<organism evidence="1 2">
    <name type="scientific">Peronospora farinosa</name>
    <dbReference type="NCBI Taxonomy" id="134698"/>
    <lineage>
        <taxon>Eukaryota</taxon>
        <taxon>Sar</taxon>
        <taxon>Stramenopiles</taxon>
        <taxon>Oomycota</taxon>
        <taxon>Peronosporomycetes</taxon>
        <taxon>Peronosporales</taxon>
        <taxon>Peronosporaceae</taxon>
        <taxon>Peronospora</taxon>
    </lineage>
</organism>
<name>A0AAV0TQB5_9STRA</name>
<protein>
    <recommendedName>
        <fullName evidence="3">Telomeric single stranded DNA binding POT1/Cdc13 domain-containing protein</fullName>
    </recommendedName>
</protein>
<reference evidence="1" key="1">
    <citation type="submission" date="2022-12" db="EMBL/GenBank/DDBJ databases">
        <authorList>
            <person name="Webb A."/>
        </authorList>
    </citation>
    <scope>NUCLEOTIDE SEQUENCE</scope>
    <source>
        <strain evidence="1">Pf2</strain>
    </source>
</reference>
<dbReference type="AlphaFoldDB" id="A0AAV0TQB5"/>
<accession>A0AAV0TQB5</accession>
<evidence type="ECO:0000313" key="1">
    <source>
        <dbReference type="EMBL" id="CAI5724161.1"/>
    </source>
</evidence>
<dbReference type="InterPro" id="IPR012340">
    <property type="entry name" value="NA-bd_OB-fold"/>
</dbReference>
<comment type="caution">
    <text evidence="1">The sequence shown here is derived from an EMBL/GenBank/DDBJ whole genome shotgun (WGS) entry which is preliminary data.</text>
</comment>